<dbReference type="EMBL" id="VVIM01000009">
    <property type="protein sequence ID" value="KAB0793268.1"/>
    <property type="molecule type" value="Genomic_DNA"/>
</dbReference>
<dbReference type="OrthoDB" id="190089at2759"/>
<evidence type="ECO:0000313" key="2">
    <source>
        <dbReference type="EMBL" id="KAB0793268.1"/>
    </source>
</evidence>
<dbReference type="Proteomes" id="UP000327044">
    <property type="component" value="Unassembled WGS sequence"/>
</dbReference>
<reference evidence="2 3" key="1">
    <citation type="journal article" date="2018" name="Elife">
        <title>Firefly genomes illuminate parallel origins of bioluminescence in beetles.</title>
        <authorList>
            <person name="Fallon T.R."/>
            <person name="Lower S.E."/>
            <person name="Chang C.H."/>
            <person name="Bessho-Uehara M."/>
            <person name="Martin G.J."/>
            <person name="Bewick A.J."/>
            <person name="Behringer M."/>
            <person name="Debat H.J."/>
            <person name="Wong I."/>
            <person name="Day J.C."/>
            <person name="Suvorov A."/>
            <person name="Silva C.J."/>
            <person name="Stanger-Hall K.F."/>
            <person name="Hall D.W."/>
            <person name="Schmitz R.J."/>
            <person name="Nelson D.R."/>
            <person name="Lewis S.M."/>
            <person name="Shigenobu S."/>
            <person name="Bybee S.M."/>
            <person name="Larracuente A.M."/>
            <person name="Oba Y."/>
            <person name="Weng J.K."/>
        </authorList>
    </citation>
    <scope>NUCLEOTIDE SEQUENCE [LARGE SCALE GENOMIC DNA]</scope>
    <source>
        <strain evidence="2">1611_PpyrPB1</strain>
        <tissue evidence="2">Whole body</tissue>
    </source>
</reference>
<dbReference type="PANTHER" id="PTHR11012:SF30">
    <property type="entry name" value="PROTEIN KINASE-LIKE DOMAIN-CONTAINING"/>
    <property type="match status" value="1"/>
</dbReference>
<accession>A0A5N4A7P0</accession>
<evidence type="ECO:0000259" key="1">
    <source>
        <dbReference type="SMART" id="SM00587"/>
    </source>
</evidence>
<dbReference type="InParanoid" id="A0A5N4A7P0"/>
<dbReference type="AlphaFoldDB" id="A0A5N4A7P0"/>
<dbReference type="InterPro" id="IPR011009">
    <property type="entry name" value="Kinase-like_dom_sf"/>
</dbReference>
<gene>
    <name evidence="2" type="ORF">PPYR_12888</name>
</gene>
<feature type="domain" description="CHK kinase-like" evidence="1">
    <location>
        <begin position="125"/>
        <end position="323"/>
    </location>
</feature>
<protein>
    <recommendedName>
        <fullName evidence="1">CHK kinase-like domain-containing protein</fullName>
    </recommendedName>
</protein>
<dbReference type="Gene3D" id="3.90.1200.10">
    <property type="match status" value="1"/>
</dbReference>
<dbReference type="InterPro" id="IPR004119">
    <property type="entry name" value="EcKL"/>
</dbReference>
<name>A0A5N4A7P0_PHOPY</name>
<keyword evidence="3" id="KW-1185">Reference proteome</keyword>
<sequence>MNRDKIVLSSKAQCLLDSLISELGIENYTLSITLGHARGDNYLGVIAKVHVKTDSASWYWIIKCAPEASQFRVFVPVTKIYVREVYFYEKILTEYQKFQEEKGVVPFRSYAKYYTSYLEEPYETIIMEDMKAVGYKLYNRQDPLDYEHALMVMREYGRFHAISFAIRDQKPDLFQEFQRNLPEVLYDILADNDASKKLIQSQCSRARDSLDEVNNKRVYDKFADFEEHMFKLVEKAIATDAAGRYAVISHGDCWINNILFKYSTGQQYPTDLCFIDWQMSKVGSPVLDLSFFLFTTTDKKLRDQHYDNLLKEYHRSLSSFLIELGSDPEVLYPFHILQEHLKTFSVYGLFMAIQILYFMVSDENEIPDIHNFTSEEDAFEQMQYVPKNIDRYNARIQDIVFDFDKLGYDF</sequence>
<dbReference type="InterPro" id="IPR015897">
    <property type="entry name" value="CHK_kinase-like"/>
</dbReference>
<dbReference type="Pfam" id="PF02958">
    <property type="entry name" value="EcKL"/>
    <property type="match status" value="1"/>
</dbReference>
<comment type="caution">
    <text evidence="2">The sequence shown here is derived from an EMBL/GenBank/DDBJ whole genome shotgun (WGS) entry which is preliminary data.</text>
</comment>
<evidence type="ECO:0000313" key="3">
    <source>
        <dbReference type="Proteomes" id="UP000327044"/>
    </source>
</evidence>
<dbReference type="PANTHER" id="PTHR11012">
    <property type="entry name" value="PROTEIN KINASE-LIKE DOMAIN-CONTAINING"/>
    <property type="match status" value="1"/>
</dbReference>
<organism evidence="2 3">
    <name type="scientific">Photinus pyralis</name>
    <name type="common">Common eastern firefly</name>
    <name type="synonym">Lampyris pyralis</name>
    <dbReference type="NCBI Taxonomy" id="7054"/>
    <lineage>
        <taxon>Eukaryota</taxon>
        <taxon>Metazoa</taxon>
        <taxon>Ecdysozoa</taxon>
        <taxon>Arthropoda</taxon>
        <taxon>Hexapoda</taxon>
        <taxon>Insecta</taxon>
        <taxon>Pterygota</taxon>
        <taxon>Neoptera</taxon>
        <taxon>Endopterygota</taxon>
        <taxon>Coleoptera</taxon>
        <taxon>Polyphaga</taxon>
        <taxon>Elateriformia</taxon>
        <taxon>Elateroidea</taxon>
        <taxon>Lampyridae</taxon>
        <taxon>Lampyrinae</taxon>
        <taxon>Photinus</taxon>
    </lineage>
</organism>
<dbReference type="SUPFAM" id="SSF56112">
    <property type="entry name" value="Protein kinase-like (PK-like)"/>
    <property type="match status" value="1"/>
</dbReference>
<dbReference type="SMART" id="SM00587">
    <property type="entry name" value="CHK"/>
    <property type="match status" value="1"/>
</dbReference>
<proteinExistence type="predicted"/>